<dbReference type="EMBL" id="GAKP01014033">
    <property type="protein sequence ID" value="JAC44919.1"/>
    <property type="molecule type" value="Transcribed_RNA"/>
</dbReference>
<proteinExistence type="predicted"/>
<evidence type="ECO:0000256" key="1">
    <source>
        <dbReference type="SAM" id="MobiDB-lite"/>
    </source>
</evidence>
<dbReference type="AlphaFoldDB" id="A0A034VR16"/>
<evidence type="ECO:0000313" key="2">
    <source>
        <dbReference type="EMBL" id="JAC44919.1"/>
    </source>
</evidence>
<name>A0A034VR16_BACDO</name>
<protein>
    <submittedName>
        <fullName evidence="2">Uncharacterized protein</fullName>
    </submittedName>
</protein>
<sequence length="118" mass="13472">HRALAIWLKKFYTVRFTTSCVRSRRATEQRTPARPSPGSTAQPSSVKTKQNTAVCGNVYEANTHVLQYLRVYACVFVGKRSVEGRKAHLESHFKRIVFCHIALDLVDRSAYNHKFAAY</sequence>
<feature type="region of interest" description="Disordered" evidence="1">
    <location>
        <begin position="25"/>
        <end position="47"/>
    </location>
</feature>
<accession>A0A034VR16</accession>
<feature type="compositionally biased region" description="Polar residues" evidence="1">
    <location>
        <begin position="37"/>
        <end position="47"/>
    </location>
</feature>
<feature type="non-terminal residue" evidence="2">
    <location>
        <position position="1"/>
    </location>
</feature>
<reference evidence="2" key="1">
    <citation type="journal article" date="2014" name="BMC Genomics">
        <title>Characterizing the developmental transcriptome of the oriental fruit fly, Bactrocera dorsalis (Diptera: Tephritidae) through comparative genomic analysis with Drosophila melanogaster utilizing modENCODE datasets.</title>
        <authorList>
            <person name="Geib S.M."/>
            <person name="Calla B."/>
            <person name="Hall B."/>
            <person name="Hou S."/>
            <person name="Manoukis N.C."/>
        </authorList>
    </citation>
    <scope>NUCLEOTIDE SEQUENCE</scope>
    <source>
        <strain evidence="2">Punador</strain>
    </source>
</reference>
<organism evidence="2">
    <name type="scientific">Bactrocera dorsalis</name>
    <name type="common">Oriental fruit fly</name>
    <name type="synonym">Dacus dorsalis</name>
    <dbReference type="NCBI Taxonomy" id="27457"/>
    <lineage>
        <taxon>Eukaryota</taxon>
        <taxon>Metazoa</taxon>
        <taxon>Ecdysozoa</taxon>
        <taxon>Arthropoda</taxon>
        <taxon>Hexapoda</taxon>
        <taxon>Insecta</taxon>
        <taxon>Pterygota</taxon>
        <taxon>Neoptera</taxon>
        <taxon>Endopterygota</taxon>
        <taxon>Diptera</taxon>
        <taxon>Brachycera</taxon>
        <taxon>Muscomorpha</taxon>
        <taxon>Tephritoidea</taxon>
        <taxon>Tephritidae</taxon>
        <taxon>Bactrocera</taxon>
        <taxon>Bactrocera</taxon>
    </lineage>
</organism>